<dbReference type="Proteomes" id="UP000887116">
    <property type="component" value="Unassembled WGS sequence"/>
</dbReference>
<dbReference type="SUPFAM" id="SSF48726">
    <property type="entry name" value="Immunoglobulin"/>
    <property type="match status" value="1"/>
</dbReference>
<evidence type="ECO:0000313" key="2">
    <source>
        <dbReference type="EMBL" id="GFR08221.1"/>
    </source>
</evidence>
<dbReference type="InterPro" id="IPR007110">
    <property type="entry name" value="Ig-like_dom"/>
</dbReference>
<sequence>MNESQSADLICSASGDPPITLYWNTSTLVSNHTIGDFELLGLISTDYENGSIERFNNFSFDTNSSTQVLSISVSHGSDNGFVSCIAENDVGQEIAEVSLEINGKYEILFYFL</sequence>
<dbReference type="InterPro" id="IPR013783">
    <property type="entry name" value="Ig-like_fold"/>
</dbReference>
<dbReference type="EMBL" id="BMAO01006391">
    <property type="protein sequence ID" value="GFR08221.1"/>
    <property type="molecule type" value="Genomic_DNA"/>
</dbReference>
<reference evidence="2" key="1">
    <citation type="submission" date="2020-07" db="EMBL/GenBank/DDBJ databases">
        <title>Multicomponent nature underlies the extraordinary mechanical properties of spider dragline silk.</title>
        <authorList>
            <person name="Kono N."/>
            <person name="Nakamura H."/>
            <person name="Mori M."/>
            <person name="Yoshida Y."/>
            <person name="Ohtoshi R."/>
            <person name="Malay A.D."/>
            <person name="Moran D.A.P."/>
            <person name="Tomita M."/>
            <person name="Numata K."/>
            <person name="Arakawa K."/>
        </authorList>
    </citation>
    <scope>NUCLEOTIDE SEQUENCE</scope>
</reference>
<organism evidence="2 3">
    <name type="scientific">Trichonephila clavata</name>
    <name type="common">Joro spider</name>
    <name type="synonym">Nephila clavata</name>
    <dbReference type="NCBI Taxonomy" id="2740835"/>
    <lineage>
        <taxon>Eukaryota</taxon>
        <taxon>Metazoa</taxon>
        <taxon>Ecdysozoa</taxon>
        <taxon>Arthropoda</taxon>
        <taxon>Chelicerata</taxon>
        <taxon>Arachnida</taxon>
        <taxon>Araneae</taxon>
        <taxon>Araneomorphae</taxon>
        <taxon>Entelegynae</taxon>
        <taxon>Araneoidea</taxon>
        <taxon>Nephilidae</taxon>
        <taxon>Trichonephila</taxon>
    </lineage>
</organism>
<name>A0A8X6GNK7_TRICU</name>
<evidence type="ECO:0000313" key="3">
    <source>
        <dbReference type="Proteomes" id="UP000887116"/>
    </source>
</evidence>
<dbReference type="AlphaFoldDB" id="A0A8X6GNK7"/>
<dbReference type="InterPro" id="IPR036179">
    <property type="entry name" value="Ig-like_dom_sf"/>
</dbReference>
<dbReference type="OrthoDB" id="6431225at2759"/>
<feature type="domain" description="Ig-like" evidence="1">
    <location>
        <begin position="1"/>
        <end position="102"/>
    </location>
</feature>
<accession>A0A8X6GNK7</accession>
<gene>
    <name evidence="2" type="primary">AVEN_179135_1</name>
    <name evidence="2" type="ORF">TNCT_469971</name>
</gene>
<protein>
    <submittedName>
        <fullName evidence="2">Ig-like domain-containing protein</fullName>
    </submittedName>
</protein>
<proteinExistence type="predicted"/>
<comment type="caution">
    <text evidence="2">The sequence shown here is derived from an EMBL/GenBank/DDBJ whole genome shotgun (WGS) entry which is preliminary data.</text>
</comment>
<dbReference type="Gene3D" id="2.60.40.10">
    <property type="entry name" value="Immunoglobulins"/>
    <property type="match status" value="1"/>
</dbReference>
<dbReference type="PROSITE" id="PS50835">
    <property type="entry name" value="IG_LIKE"/>
    <property type="match status" value="1"/>
</dbReference>
<evidence type="ECO:0000259" key="1">
    <source>
        <dbReference type="PROSITE" id="PS50835"/>
    </source>
</evidence>
<keyword evidence="3" id="KW-1185">Reference proteome</keyword>